<dbReference type="PROSITE" id="PS50280">
    <property type="entry name" value="SET"/>
    <property type="match status" value="1"/>
</dbReference>
<dbReference type="OrthoDB" id="265717at2759"/>
<dbReference type="Proteomes" id="UP000789595">
    <property type="component" value="Unassembled WGS sequence"/>
</dbReference>
<protein>
    <recommendedName>
        <fullName evidence="1">SET domain-containing protein</fullName>
    </recommendedName>
</protein>
<comment type="caution">
    <text evidence="2">The sequence shown here is derived from an EMBL/GenBank/DDBJ whole genome shotgun (WGS) entry which is preliminary data.</text>
</comment>
<organism evidence="2 3">
    <name type="scientific">Pelagomonas calceolata</name>
    <dbReference type="NCBI Taxonomy" id="35677"/>
    <lineage>
        <taxon>Eukaryota</taxon>
        <taxon>Sar</taxon>
        <taxon>Stramenopiles</taxon>
        <taxon>Ochrophyta</taxon>
        <taxon>Pelagophyceae</taxon>
        <taxon>Pelagomonadales</taxon>
        <taxon>Pelagomonadaceae</taxon>
        <taxon>Pelagomonas</taxon>
    </lineage>
</organism>
<evidence type="ECO:0000313" key="3">
    <source>
        <dbReference type="Proteomes" id="UP000789595"/>
    </source>
</evidence>
<gene>
    <name evidence="2" type="ORF">PECAL_6P12850</name>
</gene>
<sequence length="263" mass="28415">MADFARDKVQLVAIDGCGRGLRALVDIAEGETIISEPPLYAVHPEAMSAPAFMRRPDVARLFAVVEAGYDDETYTPEADAALQAVLDLHAKDGIASLGLDDATRFWALDDCFRRPAAGDAVEIAGLVSERGRPLNGLRGRVDGSDGERWAVATARGRKSVRARNLKTAGGIFRTNAYFDGGSGYVFETLCRANHSCAPNCAKAMSDRGGRRVVDVTARRAVPRGEEITVSYLKLDAPGAARRAYLREKYNFDCRCARCVLDGG</sequence>
<evidence type="ECO:0000259" key="1">
    <source>
        <dbReference type="PROSITE" id="PS50280"/>
    </source>
</evidence>
<dbReference type="InterPro" id="IPR050869">
    <property type="entry name" value="H3K4_H4K5_MeTrfase"/>
</dbReference>
<accession>A0A8J2T2U2</accession>
<dbReference type="Gene3D" id="2.170.270.10">
    <property type="entry name" value="SET domain"/>
    <property type="match status" value="1"/>
</dbReference>
<dbReference type="CDD" id="cd20071">
    <property type="entry name" value="SET_SMYD"/>
    <property type="match status" value="1"/>
</dbReference>
<name>A0A8J2T2U2_9STRA</name>
<dbReference type="SMART" id="SM00317">
    <property type="entry name" value="SET"/>
    <property type="match status" value="1"/>
</dbReference>
<feature type="domain" description="SET" evidence="1">
    <location>
        <begin position="7"/>
        <end position="232"/>
    </location>
</feature>
<proteinExistence type="predicted"/>
<dbReference type="EMBL" id="CAKKNE010000006">
    <property type="protein sequence ID" value="CAH0379656.1"/>
    <property type="molecule type" value="Genomic_DNA"/>
</dbReference>
<evidence type="ECO:0000313" key="2">
    <source>
        <dbReference type="EMBL" id="CAH0379656.1"/>
    </source>
</evidence>
<dbReference type="Pfam" id="PF00856">
    <property type="entry name" value="SET"/>
    <property type="match status" value="1"/>
</dbReference>
<keyword evidence="3" id="KW-1185">Reference proteome</keyword>
<dbReference type="InterPro" id="IPR046341">
    <property type="entry name" value="SET_dom_sf"/>
</dbReference>
<dbReference type="PANTHER" id="PTHR12197">
    <property type="entry name" value="HISTONE-LYSINE N-METHYLTRANSFERASE SMYD"/>
    <property type="match status" value="1"/>
</dbReference>
<dbReference type="SUPFAM" id="SSF82199">
    <property type="entry name" value="SET domain"/>
    <property type="match status" value="1"/>
</dbReference>
<dbReference type="AlphaFoldDB" id="A0A8J2T2U2"/>
<dbReference type="InterPro" id="IPR001214">
    <property type="entry name" value="SET_dom"/>
</dbReference>
<reference evidence="2" key="1">
    <citation type="submission" date="2021-11" db="EMBL/GenBank/DDBJ databases">
        <authorList>
            <consortium name="Genoscope - CEA"/>
            <person name="William W."/>
        </authorList>
    </citation>
    <scope>NUCLEOTIDE SEQUENCE</scope>
</reference>